<dbReference type="InterPro" id="IPR050793">
    <property type="entry name" value="CMP-NeuNAc_synthase"/>
</dbReference>
<evidence type="ECO:0008006" key="2">
    <source>
        <dbReference type="Google" id="ProtNLM"/>
    </source>
</evidence>
<dbReference type="AlphaFoldDB" id="A0A0F9FB68"/>
<dbReference type="InterPro" id="IPR029044">
    <property type="entry name" value="Nucleotide-diphossugar_trans"/>
</dbReference>
<dbReference type="Pfam" id="PF02348">
    <property type="entry name" value="CTP_transf_3"/>
    <property type="match status" value="1"/>
</dbReference>
<accession>A0A0F9FB68</accession>
<dbReference type="EMBL" id="LAZR01031161">
    <property type="protein sequence ID" value="KKL54550.1"/>
    <property type="molecule type" value="Genomic_DNA"/>
</dbReference>
<dbReference type="GO" id="GO:0008781">
    <property type="term" value="F:N-acylneuraminate cytidylyltransferase activity"/>
    <property type="evidence" value="ECO:0007669"/>
    <property type="project" value="TreeGrafter"/>
</dbReference>
<protein>
    <recommendedName>
        <fullName evidence="2">MobA-like NTP transferase domain-containing protein</fullName>
    </recommendedName>
</protein>
<dbReference type="PANTHER" id="PTHR21485:SF6">
    <property type="entry name" value="N-ACYLNEURAMINATE CYTIDYLYLTRANSFERASE-RELATED"/>
    <property type="match status" value="1"/>
</dbReference>
<gene>
    <name evidence="1" type="ORF">LCGC14_2264300</name>
</gene>
<organism evidence="1">
    <name type="scientific">marine sediment metagenome</name>
    <dbReference type="NCBI Taxonomy" id="412755"/>
    <lineage>
        <taxon>unclassified sequences</taxon>
        <taxon>metagenomes</taxon>
        <taxon>ecological metagenomes</taxon>
    </lineage>
</organism>
<proteinExistence type="predicted"/>
<reference evidence="1" key="1">
    <citation type="journal article" date="2015" name="Nature">
        <title>Complex archaea that bridge the gap between prokaryotes and eukaryotes.</title>
        <authorList>
            <person name="Spang A."/>
            <person name="Saw J.H."/>
            <person name="Jorgensen S.L."/>
            <person name="Zaremba-Niedzwiedzka K."/>
            <person name="Martijn J."/>
            <person name="Lind A.E."/>
            <person name="van Eijk R."/>
            <person name="Schleper C."/>
            <person name="Guy L."/>
            <person name="Ettema T.J."/>
        </authorList>
    </citation>
    <scope>NUCLEOTIDE SEQUENCE</scope>
</reference>
<dbReference type="InterPro" id="IPR003329">
    <property type="entry name" value="Cytidylyl_trans"/>
</dbReference>
<evidence type="ECO:0000313" key="1">
    <source>
        <dbReference type="EMBL" id="KKL54550.1"/>
    </source>
</evidence>
<dbReference type="CDD" id="cd02513">
    <property type="entry name" value="CMP-NeuAc_Synthase"/>
    <property type="match status" value="1"/>
</dbReference>
<dbReference type="Gene3D" id="3.90.550.10">
    <property type="entry name" value="Spore Coat Polysaccharide Biosynthesis Protein SpsA, Chain A"/>
    <property type="match status" value="1"/>
</dbReference>
<dbReference type="SUPFAM" id="SSF53448">
    <property type="entry name" value="Nucleotide-diphospho-sugar transferases"/>
    <property type="match status" value="1"/>
</dbReference>
<dbReference type="PANTHER" id="PTHR21485">
    <property type="entry name" value="HAD SUPERFAMILY MEMBERS CMAS AND KDSC"/>
    <property type="match status" value="1"/>
</dbReference>
<sequence length="197" mass="21832">MNVLGLILARGGSKRIPGKNMRLLGGYPLITWAISAARCAHLIDRVVVSSDSEEILIEARRWNADTVERPSEMASDDASPYPSMLHALDSFDEHFDYLCLLQPTSPFRIPIDIDLCLRQAFLGSEPAVVSVARGSDQPNGAIYVADTTWLRETLAAGNEWPFDGKAPVHYVMPPERSLDIDTEEQFAEAEEMVEGWA</sequence>
<comment type="caution">
    <text evidence="1">The sequence shown here is derived from an EMBL/GenBank/DDBJ whole genome shotgun (WGS) entry which is preliminary data.</text>
</comment>
<name>A0A0F9FB68_9ZZZZ</name>